<dbReference type="GO" id="GO:0046872">
    <property type="term" value="F:metal ion binding"/>
    <property type="evidence" value="ECO:0007669"/>
    <property type="project" value="UniProtKB-KW"/>
</dbReference>
<evidence type="ECO:0000256" key="4">
    <source>
        <dbReference type="ARBA" id="ARBA00023004"/>
    </source>
</evidence>
<dbReference type="PANTHER" id="PTHR20883:SF15">
    <property type="entry name" value="PHYTANOYL-COA DIOXYGENASE DOMAIN-CONTAINING PROTEIN 1"/>
    <property type="match status" value="1"/>
</dbReference>
<keyword evidence="3" id="KW-0479">Metal-binding</keyword>
<dbReference type="KEGG" id="bnn:FOA43_004763"/>
<evidence type="ECO:0000313" key="5">
    <source>
        <dbReference type="EMBL" id="QPG77351.1"/>
    </source>
</evidence>
<dbReference type="OrthoDB" id="445007at2759"/>
<dbReference type="InterPro" id="IPR008775">
    <property type="entry name" value="Phytyl_CoA_dOase-like"/>
</dbReference>
<dbReference type="RefSeq" id="XP_038780916.1">
    <property type="nucleotide sequence ID" value="XM_038924988.1"/>
</dbReference>
<dbReference type="AlphaFoldDB" id="A0A875S701"/>
<proteinExistence type="inferred from homology"/>
<reference evidence="5" key="1">
    <citation type="submission" date="2020-10" db="EMBL/GenBank/DDBJ databases">
        <authorList>
            <person name="Roach M.J.R."/>
        </authorList>
    </citation>
    <scope>NUCLEOTIDE SEQUENCE</scope>
    <source>
        <strain evidence="5">CBS 1945</strain>
    </source>
</reference>
<evidence type="ECO:0008006" key="7">
    <source>
        <dbReference type="Google" id="ProtNLM"/>
    </source>
</evidence>
<organism evidence="5 6">
    <name type="scientific">Eeniella nana</name>
    <name type="common">Yeast</name>
    <name type="synonym">Brettanomyces nanus</name>
    <dbReference type="NCBI Taxonomy" id="13502"/>
    <lineage>
        <taxon>Eukaryota</taxon>
        <taxon>Fungi</taxon>
        <taxon>Dikarya</taxon>
        <taxon>Ascomycota</taxon>
        <taxon>Saccharomycotina</taxon>
        <taxon>Pichiomycetes</taxon>
        <taxon>Pichiales</taxon>
        <taxon>Pichiaceae</taxon>
        <taxon>Brettanomyces</taxon>
    </lineage>
</organism>
<accession>A0A875S701</accession>
<evidence type="ECO:0000256" key="2">
    <source>
        <dbReference type="ARBA" id="ARBA00005830"/>
    </source>
</evidence>
<dbReference type="SUPFAM" id="SSF51197">
    <property type="entry name" value="Clavaminate synthase-like"/>
    <property type="match status" value="1"/>
</dbReference>
<protein>
    <recommendedName>
        <fullName evidence="7">Phytanoyl-CoA dioxygenase</fullName>
    </recommendedName>
</protein>
<dbReference type="PANTHER" id="PTHR20883">
    <property type="entry name" value="PHYTANOYL-COA DIOXYGENASE DOMAIN CONTAINING 1"/>
    <property type="match status" value="1"/>
</dbReference>
<gene>
    <name evidence="5" type="ORF">FOA43_004763</name>
</gene>
<keyword evidence="6" id="KW-1185">Reference proteome</keyword>
<dbReference type="Gene3D" id="2.60.120.620">
    <property type="entry name" value="q2cbj1_9rhob like domain"/>
    <property type="match status" value="1"/>
</dbReference>
<name>A0A875S701_EENNA</name>
<evidence type="ECO:0000313" key="6">
    <source>
        <dbReference type="Proteomes" id="UP000662931"/>
    </source>
</evidence>
<comment type="cofactor">
    <cofactor evidence="1">
        <name>Fe cation</name>
        <dbReference type="ChEBI" id="CHEBI:24875"/>
    </cofactor>
</comment>
<sequence>MTLTEDQIDSFNKEGCLIIKGYLDAETVKGLNDEIQRLYTEVDLKTHPMTKFTTEADGEHIGDKYFLESSDKIHFLFEPGSFNENGKLERPVDKAVNKIGHGLHFLNEKFRAITINDGIASICKQMGYKDPKALQSMVIVKQPRIGGEVPPHTDSQFLYTDPISCLGFWFALEDCTLENGCIGYFPGSHKKYDVKRRLVRESATGTGTKFVRLGDTYKDWTSTEEEKKEEEFFADRSHYNWAVIPAGSLVLIHGNVIHVSDANKSDKSRNAYVFHVVEGFAEYDELNWLQIPWDHPKGSKNFTRLYS</sequence>
<evidence type="ECO:0000256" key="1">
    <source>
        <dbReference type="ARBA" id="ARBA00001962"/>
    </source>
</evidence>
<dbReference type="Pfam" id="PF05721">
    <property type="entry name" value="PhyH"/>
    <property type="match status" value="1"/>
</dbReference>
<dbReference type="Proteomes" id="UP000662931">
    <property type="component" value="Chromosome 4"/>
</dbReference>
<dbReference type="GeneID" id="62198163"/>
<comment type="similarity">
    <text evidence="2">Belongs to the PhyH family.</text>
</comment>
<keyword evidence="4" id="KW-0408">Iron</keyword>
<evidence type="ECO:0000256" key="3">
    <source>
        <dbReference type="ARBA" id="ARBA00022723"/>
    </source>
</evidence>
<dbReference type="EMBL" id="CP064815">
    <property type="protein sequence ID" value="QPG77351.1"/>
    <property type="molecule type" value="Genomic_DNA"/>
</dbReference>